<gene>
    <name evidence="1" type="ORF">ACFQNF_19765</name>
</gene>
<organism evidence="1 2">
    <name type="scientific">Iodobacter arcticus</name>
    <dbReference type="NCBI Taxonomy" id="590593"/>
    <lineage>
        <taxon>Bacteria</taxon>
        <taxon>Pseudomonadati</taxon>
        <taxon>Pseudomonadota</taxon>
        <taxon>Betaproteobacteria</taxon>
        <taxon>Neisseriales</taxon>
        <taxon>Chitinibacteraceae</taxon>
        <taxon>Iodobacter</taxon>
    </lineage>
</organism>
<accession>A0ABW2R6K6</accession>
<evidence type="ECO:0008006" key="3">
    <source>
        <dbReference type="Google" id="ProtNLM"/>
    </source>
</evidence>
<sequence>MIAVFQHRSTVDCTYLISFVPFVSVKGKFIMKKSLLVAALIAVALSACGKTEAPVEAASAVVEAASAVVEAASAVVEAAPVASEAAASEASAAK</sequence>
<evidence type="ECO:0000313" key="1">
    <source>
        <dbReference type="EMBL" id="MFC7422100.1"/>
    </source>
</evidence>
<reference evidence="2" key="1">
    <citation type="journal article" date="2019" name="Int. J. Syst. Evol. Microbiol.">
        <title>The Global Catalogue of Microorganisms (GCM) 10K type strain sequencing project: providing services to taxonomists for standard genome sequencing and annotation.</title>
        <authorList>
            <consortium name="The Broad Institute Genomics Platform"/>
            <consortium name="The Broad Institute Genome Sequencing Center for Infectious Disease"/>
            <person name="Wu L."/>
            <person name="Ma J."/>
        </authorList>
    </citation>
    <scope>NUCLEOTIDE SEQUENCE [LARGE SCALE GENOMIC DNA]</scope>
    <source>
        <strain evidence="2">CCUG 62945</strain>
    </source>
</reference>
<name>A0ABW2R6K6_9NEIS</name>
<evidence type="ECO:0000313" key="2">
    <source>
        <dbReference type="Proteomes" id="UP001596473"/>
    </source>
</evidence>
<dbReference type="RefSeq" id="WP_380189917.1">
    <property type="nucleotide sequence ID" value="NZ_JBHTBQ010000044.1"/>
</dbReference>
<dbReference type="EMBL" id="JBHTBQ010000044">
    <property type="protein sequence ID" value="MFC7422100.1"/>
    <property type="molecule type" value="Genomic_DNA"/>
</dbReference>
<protein>
    <recommendedName>
        <fullName evidence="3">Lipoprotein</fullName>
    </recommendedName>
</protein>
<comment type="caution">
    <text evidence="1">The sequence shown here is derived from an EMBL/GenBank/DDBJ whole genome shotgun (WGS) entry which is preliminary data.</text>
</comment>
<keyword evidence="2" id="KW-1185">Reference proteome</keyword>
<dbReference type="Proteomes" id="UP001596473">
    <property type="component" value="Unassembled WGS sequence"/>
</dbReference>
<proteinExistence type="predicted"/>